<feature type="transmembrane region" description="Helical" evidence="7">
    <location>
        <begin position="120"/>
        <end position="136"/>
    </location>
</feature>
<dbReference type="AlphaFoldDB" id="A0A7K1FGU6"/>
<feature type="transmembrane region" description="Helical" evidence="7">
    <location>
        <begin position="504"/>
        <end position="523"/>
    </location>
</feature>
<feature type="transmembrane region" description="Helical" evidence="7">
    <location>
        <begin position="44"/>
        <end position="63"/>
    </location>
</feature>
<evidence type="ECO:0000256" key="6">
    <source>
        <dbReference type="ARBA" id="ARBA00043993"/>
    </source>
</evidence>
<dbReference type="InterPro" id="IPR049453">
    <property type="entry name" value="Memb_transporter_dom"/>
</dbReference>
<feature type="transmembrane region" description="Helical" evidence="7">
    <location>
        <begin position="456"/>
        <end position="473"/>
    </location>
</feature>
<accession>A0A7K1FGU6</accession>
<evidence type="ECO:0000256" key="1">
    <source>
        <dbReference type="ARBA" id="ARBA00004651"/>
    </source>
</evidence>
<dbReference type="GO" id="GO:0005886">
    <property type="term" value="C:plasma membrane"/>
    <property type="evidence" value="ECO:0007669"/>
    <property type="project" value="UniProtKB-SubCell"/>
</dbReference>
<keyword evidence="2" id="KW-1003">Cell membrane</keyword>
<evidence type="ECO:0000259" key="8">
    <source>
        <dbReference type="Pfam" id="PF13515"/>
    </source>
</evidence>
<proteinExistence type="inferred from homology"/>
<evidence type="ECO:0000313" key="10">
    <source>
        <dbReference type="Proteomes" id="UP000460221"/>
    </source>
</evidence>
<evidence type="ECO:0000256" key="2">
    <source>
        <dbReference type="ARBA" id="ARBA00022475"/>
    </source>
</evidence>
<keyword evidence="5 7" id="KW-0472">Membrane</keyword>
<organism evidence="9 10">
    <name type="scientific">Nakamurella alba</name>
    <dbReference type="NCBI Taxonomy" id="2665158"/>
    <lineage>
        <taxon>Bacteria</taxon>
        <taxon>Bacillati</taxon>
        <taxon>Actinomycetota</taxon>
        <taxon>Actinomycetes</taxon>
        <taxon>Nakamurellales</taxon>
        <taxon>Nakamurellaceae</taxon>
        <taxon>Nakamurella</taxon>
    </lineage>
</organism>
<evidence type="ECO:0000313" key="9">
    <source>
        <dbReference type="EMBL" id="MTD13290.1"/>
    </source>
</evidence>
<dbReference type="RefSeq" id="WP_154767178.1">
    <property type="nucleotide sequence ID" value="NZ_WLYK01000001.1"/>
</dbReference>
<feature type="domain" description="Integral membrane bound transporter" evidence="8">
    <location>
        <begin position="418"/>
        <end position="545"/>
    </location>
</feature>
<evidence type="ECO:0000256" key="7">
    <source>
        <dbReference type="SAM" id="Phobius"/>
    </source>
</evidence>
<feature type="transmembrane region" description="Helical" evidence="7">
    <location>
        <begin position="535"/>
        <end position="553"/>
    </location>
</feature>
<protein>
    <recommendedName>
        <fullName evidence="8">Integral membrane bound transporter domain-containing protein</fullName>
    </recommendedName>
</protein>
<feature type="transmembrane region" description="Helical" evidence="7">
    <location>
        <begin position="69"/>
        <end position="86"/>
    </location>
</feature>
<feature type="transmembrane region" description="Helical" evidence="7">
    <location>
        <begin position="167"/>
        <end position="189"/>
    </location>
</feature>
<evidence type="ECO:0000256" key="5">
    <source>
        <dbReference type="ARBA" id="ARBA00023136"/>
    </source>
</evidence>
<comment type="subcellular location">
    <subcellularLocation>
        <location evidence="1">Cell membrane</location>
        <topology evidence="1">Multi-pass membrane protein</topology>
    </subcellularLocation>
</comment>
<comment type="caution">
    <text evidence="9">The sequence shown here is derived from an EMBL/GenBank/DDBJ whole genome shotgun (WGS) entry which is preliminary data.</text>
</comment>
<dbReference type="PANTHER" id="PTHR30509:SF9">
    <property type="entry name" value="MULTIDRUG RESISTANCE PROTEIN MDTO"/>
    <property type="match status" value="1"/>
</dbReference>
<keyword evidence="4 7" id="KW-1133">Transmembrane helix</keyword>
<evidence type="ECO:0000256" key="3">
    <source>
        <dbReference type="ARBA" id="ARBA00022692"/>
    </source>
</evidence>
<feature type="transmembrane region" description="Helical" evidence="7">
    <location>
        <begin position="93"/>
        <end position="114"/>
    </location>
</feature>
<feature type="transmembrane region" description="Helical" evidence="7">
    <location>
        <begin position="479"/>
        <end position="497"/>
    </location>
</feature>
<dbReference type="PANTHER" id="PTHR30509">
    <property type="entry name" value="P-HYDROXYBENZOIC ACID EFFLUX PUMP SUBUNIT-RELATED"/>
    <property type="match status" value="1"/>
</dbReference>
<name>A0A7K1FGU6_9ACTN</name>
<reference evidence="9 10" key="1">
    <citation type="submission" date="2019-11" db="EMBL/GenBank/DDBJ databases">
        <authorList>
            <person name="Jiang L.-Q."/>
        </authorList>
    </citation>
    <scope>NUCLEOTIDE SEQUENCE [LARGE SCALE GENOMIC DNA]</scope>
    <source>
        <strain evidence="9 10">YIM 132087</strain>
    </source>
</reference>
<comment type="similarity">
    <text evidence="6">Belongs to the YccS/YhfK family.</text>
</comment>
<feature type="transmembrane region" description="Helical" evidence="7">
    <location>
        <begin position="143"/>
        <end position="161"/>
    </location>
</feature>
<keyword evidence="10" id="KW-1185">Reference proteome</keyword>
<keyword evidence="3 7" id="KW-0812">Transmembrane</keyword>
<sequence length="729" mass="77134">MTSAVARASDLLDSGSDRIRQELRDTRDRFIASDPGAARLRQGLRALVALASTIALEAGLAALLGRPAMLPMLIGSVVAVLMASGVKEGRRRAALVTVLCCPVAAVGGVALGVLTAEVHLLGLVTFVLVSFAAVWVRRFGPRWFTLGFLTWQSFFFALFLDPPVQELPFLLLAVLLACVWVGALLLTVLHEDPEAKLRRVVAALRARARTGVAAALEVIDDPGDRRKVLALRKQLIQLREVALLLDGQLADERSLPEGASPGGMRRWTVDIEIGMDELCSAAVDIADGSAVLGPELLDAVRRALTALGWDGPEQARDALRLLDPFQETPAVRRLSGAAGFLLDAVQQWDSGEVLRGDPGDRLDDGDFEPVITLVGGNLPGSAALAERTLDRDGAPRFGPSRLRLTTRQAVQAGLAAALAIVVGEAISPQRYFWAVIAAFIAFAGTATSGETLSKGVARISGTLVGLVASVWVAELVDGRTVPALVVIAVCIFGAFFLQPVSYTAMIFFVTVLLGQLYTLLGTFSSQLLELRLEETVAGAVIGILVSLLVLPTHSRATLRVARKDFLDQLGGLLDGVADTLDGRTPENDLIGGVVGLDAAARQLIRLRRGLTRGRLFGGDRVATRHRVSVLSSCAAAARTLAVATGTPGTARPELAEAARTLATEARRLADVPALVDVRADENGGPAGDVAESLDHLDPSVRPAVRRALRRLADGLALLGPRPVPEVSAR</sequence>
<dbReference type="Pfam" id="PF13515">
    <property type="entry name" value="FUSC_2"/>
    <property type="match status" value="1"/>
</dbReference>
<feature type="transmembrane region" description="Helical" evidence="7">
    <location>
        <begin position="409"/>
        <end position="426"/>
    </location>
</feature>
<evidence type="ECO:0000256" key="4">
    <source>
        <dbReference type="ARBA" id="ARBA00022989"/>
    </source>
</evidence>
<feature type="transmembrane region" description="Helical" evidence="7">
    <location>
        <begin position="432"/>
        <end position="449"/>
    </location>
</feature>
<dbReference type="EMBL" id="WLYK01000001">
    <property type="protein sequence ID" value="MTD13290.1"/>
    <property type="molecule type" value="Genomic_DNA"/>
</dbReference>
<dbReference type="Proteomes" id="UP000460221">
    <property type="component" value="Unassembled WGS sequence"/>
</dbReference>
<gene>
    <name evidence="9" type="ORF">GIS00_04920</name>
</gene>